<sequence length="150" mass="17447">MNMELIIMDKQGVKMHATVRMYMLPMFKQQFNEGDVVVLWMYSLGQPQLAYLDVPNPLKLNFGRITKLYAMGDYVDQFTEFLKSCDDVGLIIVVIQLGKIKKWDGVMQVHNAFFGTKLLMESIMNNDLKDIEDFRQGPISIYILESYDLF</sequence>
<gene>
    <name evidence="1" type="ORF">Tco_1111830</name>
</gene>
<reference evidence="1" key="1">
    <citation type="journal article" date="2022" name="Int. J. Mol. Sci.">
        <title>Draft Genome of Tanacetum Coccineum: Genomic Comparison of Closely Related Tanacetum-Family Plants.</title>
        <authorList>
            <person name="Yamashiro T."/>
            <person name="Shiraishi A."/>
            <person name="Nakayama K."/>
            <person name="Satake H."/>
        </authorList>
    </citation>
    <scope>NUCLEOTIDE SEQUENCE</scope>
</reference>
<comment type="caution">
    <text evidence="1">The sequence shown here is derived from an EMBL/GenBank/DDBJ whole genome shotgun (WGS) entry which is preliminary data.</text>
</comment>
<proteinExistence type="predicted"/>
<accession>A0ABQ5IMV7</accession>
<dbReference type="EMBL" id="BQNB010020969">
    <property type="protein sequence ID" value="GJU01492.1"/>
    <property type="molecule type" value="Genomic_DNA"/>
</dbReference>
<protein>
    <submittedName>
        <fullName evidence="1">Uncharacterized protein</fullName>
    </submittedName>
</protein>
<keyword evidence="2" id="KW-1185">Reference proteome</keyword>
<evidence type="ECO:0000313" key="1">
    <source>
        <dbReference type="EMBL" id="GJU01492.1"/>
    </source>
</evidence>
<dbReference type="InterPro" id="IPR012340">
    <property type="entry name" value="NA-bd_OB-fold"/>
</dbReference>
<evidence type="ECO:0000313" key="2">
    <source>
        <dbReference type="Proteomes" id="UP001151760"/>
    </source>
</evidence>
<dbReference type="Gene3D" id="2.40.50.140">
    <property type="entry name" value="Nucleic acid-binding proteins"/>
    <property type="match status" value="1"/>
</dbReference>
<name>A0ABQ5IMV7_9ASTR</name>
<organism evidence="1 2">
    <name type="scientific">Tanacetum coccineum</name>
    <dbReference type="NCBI Taxonomy" id="301880"/>
    <lineage>
        <taxon>Eukaryota</taxon>
        <taxon>Viridiplantae</taxon>
        <taxon>Streptophyta</taxon>
        <taxon>Embryophyta</taxon>
        <taxon>Tracheophyta</taxon>
        <taxon>Spermatophyta</taxon>
        <taxon>Magnoliopsida</taxon>
        <taxon>eudicotyledons</taxon>
        <taxon>Gunneridae</taxon>
        <taxon>Pentapetalae</taxon>
        <taxon>asterids</taxon>
        <taxon>campanulids</taxon>
        <taxon>Asterales</taxon>
        <taxon>Asteraceae</taxon>
        <taxon>Asteroideae</taxon>
        <taxon>Anthemideae</taxon>
        <taxon>Anthemidinae</taxon>
        <taxon>Tanacetum</taxon>
    </lineage>
</organism>
<dbReference type="Proteomes" id="UP001151760">
    <property type="component" value="Unassembled WGS sequence"/>
</dbReference>
<reference evidence="1" key="2">
    <citation type="submission" date="2022-01" db="EMBL/GenBank/DDBJ databases">
        <authorList>
            <person name="Yamashiro T."/>
            <person name="Shiraishi A."/>
            <person name="Satake H."/>
            <person name="Nakayama K."/>
        </authorList>
    </citation>
    <scope>NUCLEOTIDE SEQUENCE</scope>
</reference>